<dbReference type="PANTHER" id="PTHR11200">
    <property type="entry name" value="INOSITOL 5-PHOSPHATASE"/>
    <property type="match status" value="1"/>
</dbReference>
<dbReference type="InterPro" id="IPR000300">
    <property type="entry name" value="IPPc"/>
</dbReference>
<evidence type="ECO:0000256" key="1">
    <source>
        <dbReference type="SAM" id="MobiDB-lite"/>
    </source>
</evidence>
<reference evidence="3" key="1">
    <citation type="submission" date="2021-01" db="EMBL/GenBank/DDBJ databases">
        <authorList>
            <person name="Corre E."/>
            <person name="Pelletier E."/>
            <person name="Niang G."/>
            <person name="Scheremetjew M."/>
            <person name="Finn R."/>
            <person name="Kale V."/>
            <person name="Holt S."/>
            <person name="Cochrane G."/>
            <person name="Meng A."/>
            <person name="Brown T."/>
            <person name="Cohen L."/>
        </authorList>
    </citation>
    <scope>NUCLEOTIDE SEQUENCE</scope>
    <source>
        <strain evidence="3">CCMP2078</strain>
    </source>
</reference>
<feature type="domain" description="Inositol polyphosphate-related phosphatase" evidence="2">
    <location>
        <begin position="2"/>
        <end position="423"/>
    </location>
</feature>
<dbReference type="InterPro" id="IPR036691">
    <property type="entry name" value="Endo/exonu/phosph_ase_sf"/>
</dbReference>
<name>A0A7R9U3C0_9STRA</name>
<dbReference type="SMART" id="SM00128">
    <property type="entry name" value="IPPc"/>
    <property type="match status" value="1"/>
</dbReference>
<dbReference type="SUPFAM" id="SSF56219">
    <property type="entry name" value="DNase I-like"/>
    <property type="match status" value="1"/>
</dbReference>
<dbReference type="GO" id="GO:0004439">
    <property type="term" value="F:phosphatidylinositol-4,5-bisphosphate 5-phosphatase activity"/>
    <property type="evidence" value="ECO:0007669"/>
    <property type="project" value="TreeGrafter"/>
</dbReference>
<dbReference type="AlphaFoldDB" id="A0A7R9U3C0"/>
<feature type="region of interest" description="Disordered" evidence="1">
    <location>
        <begin position="229"/>
        <end position="250"/>
    </location>
</feature>
<proteinExistence type="predicted"/>
<dbReference type="Pfam" id="PF22669">
    <property type="entry name" value="Exo_endo_phos2"/>
    <property type="match status" value="1"/>
</dbReference>
<sequence>MQTVRIFCGTWNVNGKVEEDYYGLGNWINCGLDPVPDMLVIGLQEMVDLSAVNVMMESATDGKAKGNMDKWSNVMRIAIARQGGACGKRYELVAAKHMVGICLLVFASDELIPHISGIQKSIVPTGAGGLGNKGGVCIRADIYDTQVAFVSSHLYAHRSKVAERNGDFQNIATKKIFRNMVLRPGNLSNSLSSPILSKEGLPGEKDKAQPRGVFGNLLAFQGAVSASVDSTGDREEKAEGGSVDGASSGLNGNLEEDMQCVLDHDLVFWMGDLNYRIVEGVELDEVYQLINSGDDGLEKLIELDQLNQERSAGRSFRGFHEGRLRFGPTYKYIPGEKPQRYDNRPEKKMRCPSWCDRVLWRQPPGTMVSYDQFASVDPRPVRETNEAFRESVQLLQYRAVMGLAISDHVPVNAVFDAKVRKIDQQRRLEVCREIISERARSECRTIPLLRPSERAMWFSDVRYEQDQQRSLMLHAEIPSLAAIVGGRDQAADGAPDVPFRISSNSVPAWLRLSPMEGVVPAGGSLTITVECLSSVAVGNVSRLGADILSAMLVIFVDGGEDRVLPVTAFLAKQEVYAAL</sequence>
<dbReference type="EMBL" id="HBEA01002186">
    <property type="protein sequence ID" value="CAD8252137.1"/>
    <property type="molecule type" value="Transcribed_RNA"/>
</dbReference>
<organism evidence="3">
    <name type="scientific">Pinguiococcus pyrenoidosus</name>
    <dbReference type="NCBI Taxonomy" id="172671"/>
    <lineage>
        <taxon>Eukaryota</taxon>
        <taxon>Sar</taxon>
        <taxon>Stramenopiles</taxon>
        <taxon>Ochrophyta</taxon>
        <taxon>Pinguiophyceae</taxon>
        <taxon>Pinguiochrysidales</taxon>
        <taxon>Pinguiochrysidaceae</taxon>
        <taxon>Pinguiococcus</taxon>
    </lineage>
</organism>
<dbReference type="PANTHER" id="PTHR11200:SF300">
    <property type="entry name" value="TYPE II INOSITOL 1,4,5-TRISPHOSPHATE 5-PHOSPHATASE"/>
    <property type="match status" value="1"/>
</dbReference>
<accession>A0A7R9U3C0</accession>
<dbReference type="GO" id="GO:0046856">
    <property type="term" value="P:phosphatidylinositol dephosphorylation"/>
    <property type="evidence" value="ECO:0007669"/>
    <property type="project" value="InterPro"/>
</dbReference>
<evidence type="ECO:0000259" key="2">
    <source>
        <dbReference type="SMART" id="SM00128"/>
    </source>
</evidence>
<evidence type="ECO:0000313" key="3">
    <source>
        <dbReference type="EMBL" id="CAD8252137.1"/>
    </source>
</evidence>
<dbReference type="InterPro" id="IPR046985">
    <property type="entry name" value="IP5"/>
</dbReference>
<dbReference type="Gene3D" id="2.60.40.10">
    <property type="entry name" value="Immunoglobulins"/>
    <property type="match status" value="1"/>
</dbReference>
<gene>
    <name evidence="3" type="ORF">PPYR1160_LOCUS1629</name>
</gene>
<dbReference type="InterPro" id="IPR013783">
    <property type="entry name" value="Ig-like_fold"/>
</dbReference>
<dbReference type="Gene3D" id="3.60.10.10">
    <property type="entry name" value="Endonuclease/exonuclease/phosphatase"/>
    <property type="match status" value="1"/>
</dbReference>
<protein>
    <recommendedName>
        <fullName evidence="2">Inositol polyphosphate-related phosphatase domain-containing protein</fullName>
    </recommendedName>
</protein>